<evidence type="ECO:0000256" key="1">
    <source>
        <dbReference type="SAM" id="Phobius"/>
    </source>
</evidence>
<evidence type="ECO:0000313" key="2">
    <source>
        <dbReference type="EMBL" id="SIN81465.1"/>
    </source>
</evidence>
<dbReference type="Proteomes" id="UP000185207">
    <property type="component" value="Unassembled WGS sequence"/>
</dbReference>
<keyword evidence="1" id="KW-1133">Transmembrane helix</keyword>
<keyword evidence="1" id="KW-0812">Transmembrane</keyword>
<sequence length="206" mass="24502">MKIKFLILNLIVLVLIILANIFQFYFINYPIEFNFQLAVEDSNWIMLLIIIISLAVFSMVLGFLKIRQLDFQRIFLCFNILLLIFMIYYSTDSFIKTKKEISKREKEYIIKAEQDIKSDNVIFEYSGGLGIILDNQKMLDKINDIHKKYGVKYKNIGCIINSVDDEARQKYDETVKLYLDKRNGRNWESKMNAEIEKMRKENLSLY</sequence>
<evidence type="ECO:0000313" key="3">
    <source>
        <dbReference type="Proteomes" id="UP000185207"/>
    </source>
</evidence>
<feature type="transmembrane region" description="Helical" evidence="1">
    <location>
        <begin position="7"/>
        <end position="31"/>
    </location>
</feature>
<proteinExistence type="predicted"/>
<name>A0A1N6EEI7_9FLAO</name>
<reference evidence="3" key="1">
    <citation type="submission" date="2016-11" db="EMBL/GenBank/DDBJ databases">
        <authorList>
            <person name="Varghese N."/>
            <person name="Submissions S."/>
        </authorList>
    </citation>
    <scope>NUCLEOTIDE SEQUENCE [LARGE SCALE GENOMIC DNA]</scope>
    <source>
        <strain evidence="3">DSM 27623</strain>
    </source>
</reference>
<dbReference type="AlphaFoldDB" id="A0A1N6EEI7"/>
<dbReference type="RefSeq" id="WP_074233365.1">
    <property type="nucleotide sequence ID" value="NZ_FSRK01000001.1"/>
</dbReference>
<keyword evidence="3" id="KW-1185">Reference proteome</keyword>
<dbReference type="STRING" id="1416779.SAMN05444409_0543"/>
<feature type="transmembrane region" description="Helical" evidence="1">
    <location>
        <begin position="43"/>
        <end position="64"/>
    </location>
</feature>
<keyword evidence="1" id="KW-0472">Membrane</keyword>
<dbReference type="OrthoDB" id="1350491at2"/>
<protein>
    <submittedName>
        <fullName evidence="2">Uncharacterized protein</fullName>
    </submittedName>
</protein>
<feature type="transmembrane region" description="Helical" evidence="1">
    <location>
        <begin position="71"/>
        <end position="89"/>
    </location>
</feature>
<accession>A0A1N6EEI7</accession>
<dbReference type="EMBL" id="FSRK01000001">
    <property type="protein sequence ID" value="SIN81465.1"/>
    <property type="molecule type" value="Genomic_DNA"/>
</dbReference>
<gene>
    <name evidence="2" type="ORF">SAMN05444409_0543</name>
</gene>
<organism evidence="2 3">
    <name type="scientific">Epilithonimonas zeae</name>
    <dbReference type="NCBI Taxonomy" id="1416779"/>
    <lineage>
        <taxon>Bacteria</taxon>
        <taxon>Pseudomonadati</taxon>
        <taxon>Bacteroidota</taxon>
        <taxon>Flavobacteriia</taxon>
        <taxon>Flavobacteriales</taxon>
        <taxon>Weeksellaceae</taxon>
        <taxon>Chryseobacterium group</taxon>
        <taxon>Epilithonimonas</taxon>
    </lineage>
</organism>